<feature type="compositionally biased region" description="Acidic residues" evidence="1">
    <location>
        <begin position="817"/>
        <end position="833"/>
    </location>
</feature>
<evidence type="ECO:0000259" key="3">
    <source>
        <dbReference type="Pfam" id="PF23098"/>
    </source>
</evidence>
<dbReference type="GO" id="GO:0000462">
    <property type="term" value="P:maturation of SSU-rRNA from tricistronic rRNA transcript (SSU-rRNA, 5.8S rRNA, LSU-rRNA)"/>
    <property type="evidence" value="ECO:0007669"/>
    <property type="project" value="TreeGrafter"/>
</dbReference>
<dbReference type="GO" id="GO:0030686">
    <property type="term" value="C:90S preribosome"/>
    <property type="evidence" value="ECO:0007669"/>
    <property type="project" value="TreeGrafter"/>
</dbReference>
<dbReference type="Proteomes" id="UP000054324">
    <property type="component" value="Unassembled WGS sequence"/>
</dbReference>
<dbReference type="Pfam" id="PF23097">
    <property type="entry name" value="NOL10_2nd"/>
    <property type="match status" value="1"/>
</dbReference>
<dbReference type="GO" id="GO:0032040">
    <property type="term" value="C:small-subunit processome"/>
    <property type="evidence" value="ECO:0007669"/>
    <property type="project" value="TreeGrafter"/>
</dbReference>
<dbReference type="OrthoDB" id="273340at2759"/>
<evidence type="ECO:0000313" key="5">
    <source>
        <dbReference type="Proteomes" id="UP000054324"/>
    </source>
</evidence>
<feature type="region of interest" description="Disordered" evidence="1">
    <location>
        <begin position="767"/>
        <end position="840"/>
    </location>
</feature>
<evidence type="ECO:0000256" key="1">
    <source>
        <dbReference type="SAM" id="MobiDB-lite"/>
    </source>
</evidence>
<feature type="compositionally biased region" description="Acidic residues" evidence="1">
    <location>
        <begin position="793"/>
        <end position="807"/>
    </location>
</feature>
<dbReference type="EMBL" id="KL596705">
    <property type="protein sequence ID" value="KER28189.1"/>
    <property type="molecule type" value="Genomic_DNA"/>
</dbReference>
<accession>A0A075AFY6</accession>
<evidence type="ECO:0000259" key="2">
    <source>
        <dbReference type="Pfam" id="PF23097"/>
    </source>
</evidence>
<dbReference type="AlphaFoldDB" id="A0A075AFY6"/>
<feature type="domain" description="Nucleolar protein 10-like N-terminal" evidence="3">
    <location>
        <begin position="19"/>
        <end position="304"/>
    </location>
</feature>
<name>A0A075AFY6_OPIVI</name>
<dbReference type="InterPro" id="IPR056551">
    <property type="entry name" value="Beta-prop_NOL10_N"/>
</dbReference>
<evidence type="ECO:0008006" key="6">
    <source>
        <dbReference type="Google" id="ProtNLM"/>
    </source>
</evidence>
<sequence length="840" mass="94763">MAARHRKGATAEQFNPIVLLLNGVKVYNLTANRALPEWASRAEKRKKMSQDSGIARHIELIQELEMPDSATYITSSPDGQYLFTLGRYKPRVKCYELGNLSLKFDRCVDYLPYRMEILSDDYSKFVLLEEERWVDVHAAGGHFFKFRIPKPGVDIAYSPFTCDLFIASSRSSIYRMNLLEGRFNTPLVSSHLDGTAHGFTASAYGKEHSLLLASSSLGRVDGWDARTGECVFGMNVSEYAPPPEDVRDPYTGKRKSGTGSVTCLKYKDSLNVAVGTVDGMVYLYDLRQNRQPWHIRDTEFRKPVKTVEFCEDKLIALMPHCLKCWFIENGKIFVGFDTGRAECNWMHHFANSGLIMLAMESPKISTYFIPLLGEAPSWCSHLDRLVLECEPDVTTMYDGYKFVTRSELSELGMLELIGTQFLRAYMHGYFVSTRLYNKVKEKLGLLSEPSPAPLKPAPSASTRTKHDVDFNEELLEAAVDTRFAKLTKHPKMTFNVNDEESDLMRIHQARLIKKRKRKALRKDRAQRAQALVTQMNRGRRRGGPGLTGLRDGVKRRLFDPHSVPTKPDAKYEVNRLVPLTSTKPLVHSLLSLRASAASGDSSVIGTQEEEQSHSDKLRKNLFKSKAMLQLAFRNGPFYHTLPERSEGIDLARTFHGADSSMKENTAVLLSHLLLAHEDIKQWGDGELLKDVENPDSWYPKEVVQFTKFSKKTLARQRARKRLTEQQTIANRTVEAAVKFSTEGAVEDTSVQRDVDEVLQQVEGELADVVEPDKADQDSEADSDDARWNGDVNVEGDGDDIDDEEIDNDYCQAYFDNGEGDLSDDALGGDDEDGGGSRYFD</sequence>
<feature type="domain" description="Nucleolar protein 10-like second" evidence="2">
    <location>
        <begin position="396"/>
        <end position="441"/>
    </location>
</feature>
<gene>
    <name evidence="4" type="ORF">T265_04944</name>
</gene>
<dbReference type="Gene3D" id="2.130.10.10">
    <property type="entry name" value="YVTN repeat-like/Quinoprotein amine dehydrogenase"/>
    <property type="match status" value="1"/>
</dbReference>
<dbReference type="InterPro" id="IPR015943">
    <property type="entry name" value="WD40/YVTN_repeat-like_dom_sf"/>
</dbReference>
<dbReference type="PANTHER" id="PTHR14927:SF0">
    <property type="entry name" value="NUCLEOLAR PROTEIN 10"/>
    <property type="match status" value="1"/>
</dbReference>
<dbReference type="InterPro" id="IPR056550">
    <property type="entry name" value="NOL10_2nd"/>
</dbReference>
<protein>
    <recommendedName>
        <fullName evidence="6">NUC153 domain-containing protein</fullName>
    </recommendedName>
</protein>
<evidence type="ECO:0000313" key="4">
    <source>
        <dbReference type="EMBL" id="KER28189.1"/>
    </source>
</evidence>
<organism evidence="4 5">
    <name type="scientific">Opisthorchis viverrini</name>
    <name type="common">Southeast Asian liver fluke</name>
    <dbReference type="NCBI Taxonomy" id="6198"/>
    <lineage>
        <taxon>Eukaryota</taxon>
        <taxon>Metazoa</taxon>
        <taxon>Spiralia</taxon>
        <taxon>Lophotrochozoa</taxon>
        <taxon>Platyhelminthes</taxon>
        <taxon>Trematoda</taxon>
        <taxon>Digenea</taxon>
        <taxon>Opisthorchiida</taxon>
        <taxon>Opisthorchiata</taxon>
        <taxon>Opisthorchiidae</taxon>
        <taxon>Opisthorchis</taxon>
    </lineage>
</organism>
<dbReference type="KEGG" id="ovi:T265_04944"/>
<proteinExistence type="predicted"/>
<dbReference type="STRING" id="6198.A0A075AFY6"/>
<dbReference type="GeneID" id="20319126"/>
<dbReference type="CTD" id="20319126"/>
<reference evidence="4 5" key="1">
    <citation type="submission" date="2013-11" db="EMBL/GenBank/DDBJ databases">
        <title>Opisthorchis viverrini - life in the bile duct.</title>
        <authorList>
            <person name="Young N.D."/>
            <person name="Nagarajan N."/>
            <person name="Lin S.J."/>
            <person name="Korhonen P.K."/>
            <person name="Jex A.R."/>
            <person name="Hall R.S."/>
            <person name="Safavi-Hemami H."/>
            <person name="Kaewkong W."/>
            <person name="Bertrand D."/>
            <person name="Gao S."/>
            <person name="Seet Q."/>
            <person name="Wongkham S."/>
            <person name="Teh B.T."/>
            <person name="Wongkham C."/>
            <person name="Intapan P.M."/>
            <person name="Maleewong W."/>
            <person name="Yang X."/>
            <person name="Hu M."/>
            <person name="Wang Z."/>
            <person name="Hofmann A."/>
            <person name="Sternberg P.W."/>
            <person name="Tan P."/>
            <person name="Wang J."/>
            <person name="Gasser R.B."/>
        </authorList>
    </citation>
    <scope>NUCLEOTIDE SEQUENCE [LARGE SCALE GENOMIC DNA]</scope>
</reference>
<dbReference type="InterPro" id="IPR011047">
    <property type="entry name" value="Quinoprotein_ADH-like_sf"/>
</dbReference>
<dbReference type="Pfam" id="PF23098">
    <property type="entry name" value="Beta-prop_NOL10_N"/>
    <property type="match status" value="1"/>
</dbReference>
<keyword evidence="5" id="KW-1185">Reference proteome</keyword>
<dbReference type="RefSeq" id="XP_009168076.1">
    <property type="nucleotide sequence ID" value="XM_009169812.1"/>
</dbReference>
<dbReference type="InterPro" id="IPR040382">
    <property type="entry name" value="NOL10/Enp2"/>
</dbReference>
<dbReference type="PANTHER" id="PTHR14927">
    <property type="entry name" value="NUCLEOLAR PROTEIN 10"/>
    <property type="match status" value="1"/>
</dbReference>
<dbReference type="SUPFAM" id="SSF50998">
    <property type="entry name" value="Quinoprotein alcohol dehydrogenase-like"/>
    <property type="match status" value="1"/>
</dbReference>